<keyword evidence="3" id="KW-1185">Reference proteome</keyword>
<name>A0A9P7M6G3_9HYPO</name>
<comment type="caution">
    <text evidence="2">The sequence shown here is derived from an EMBL/GenBank/DDBJ whole genome shotgun (WGS) entry which is preliminary data.</text>
</comment>
<evidence type="ECO:0000313" key="2">
    <source>
        <dbReference type="EMBL" id="KAG5930773.1"/>
    </source>
</evidence>
<sequence length="62" mass="6726">MEGQMAPGATRVAYFDRPVDFAELATQDVPEVPLAEADAYRPQSHSLAGHSMEASRKAQEPP</sequence>
<dbReference type="Proteomes" id="UP000706124">
    <property type="component" value="Unassembled WGS sequence"/>
</dbReference>
<reference evidence="2 3" key="1">
    <citation type="journal article" date="2020" name="bioRxiv">
        <title>Whole genome comparisons of ergot fungi reveals the divergence and evolution of species within the genus Claviceps are the result of varying mechanisms driving genome evolution and host range expansion.</title>
        <authorList>
            <person name="Wyka S.A."/>
            <person name="Mondo S.J."/>
            <person name="Liu M."/>
            <person name="Dettman J."/>
            <person name="Nalam V."/>
            <person name="Broders K.D."/>
        </authorList>
    </citation>
    <scope>NUCLEOTIDE SEQUENCE [LARGE SCALE GENOMIC DNA]</scope>
    <source>
        <strain evidence="2 3">CCC 1485</strain>
    </source>
</reference>
<evidence type="ECO:0000256" key="1">
    <source>
        <dbReference type="SAM" id="MobiDB-lite"/>
    </source>
</evidence>
<dbReference type="AlphaFoldDB" id="A0A9P7M6G3"/>
<feature type="compositionally biased region" description="Basic and acidic residues" evidence="1">
    <location>
        <begin position="53"/>
        <end position="62"/>
    </location>
</feature>
<accession>A0A9P7M6G3</accession>
<proteinExistence type="predicted"/>
<organism evidence="2 3">
    <name type="scientific">Claviceps pazoutovae</name>
    <dbReference type="NCBI Taxonomy" id="1649127"/>
    <lineage>
        <taxon>Eukaryota</taxon>
        <taxon>Fungi</taxon>
        <taxon>Dikarya</taxon>
        <taxon>Ascomycota</taxon>
        <taxon>Pezizomycotina</taxon>
        <taxon>Sordariomycetes</taxon>
        <taxon>Hypocreomycetidae</taxon>
        <taxon>Hypocreales</taxon>
        <taxon>Clavicipitaceae</taxon>
        <taxon>Claviceps</taxon>
    </lineage>
</organism>
<evidence type="ECO:0000313" key="3">
    <source>
        <dbReference type="Proteomes" id="UP000706124"/>
    </source>
</evidence>
<gene>
    <name evidence="2" type="ORF">E4U60_006904</name>
</gene>
<protein>
    <submittedName>
        <fullName evidence="2">Uncharacterized protein</fullName>
    </submittedName>
</protein>
<feature type="region of interest" description="Disordered" evidence="1">
    <location>
        <begin position="40"/>
        <end position="62"/>
    </location>
</feature>
<dbReference type="EMBL" id="SRPO01000705">
    <property type="protein sequence ID" value="KAG5930773.1"/>
    <property type="molecule type" value="Genomic_DNA"/>
</dbReference>